<accession>A0ABV0XC57</accession>
<evidence type="ECO:0000313" key="3">
    <source>
        <dbReference type="EMBL" id="MEQ2279039.1"/>
    </source>
</evidence>
<dbReference type="InterPro" id="IPR014722">
    <property type="entry name" value="Rib_uL2_dom2"/>
</dbReference>
<dbReference type="InterPro" id="IPR036420">
    <property type="entry name" value="BRCT_dom_sf"/>
</dbReference>
<evidence type="ECO:0000259" key="2">
    <source>
        <dbReference type="SMART" id="SM00333"/>
    </source>
</evidence>
<feature type="region of interest" description="Disordered" evidence="1">
    <location>
        <begin position="1384"/>
        <end position="1475"/>
    </location>
</feature>
<feature type="compositionally biased region" description="Polar residues" evidence="1">
    <location>
        <begin position="464"/>
        <end position="475"/>
    </location>
</feature>
<feature type="region of interest" description="Disordered" evidence="1">
    <location>
        <begin position="1095"/>
        <end position="1213"/>
    </location>
</feature>
<dbReference type="PANTHER" id="PTHR15321:SF3">
    <property type="entry name" value="TP53-BINDING PROTEIN 1"/>
    <property type="match status" value="1"/>
</dbReference>
<feature type="compositionally biased region" description="Acidic residues" evidence="1">
    <location>
        <begin position="478"/>
        <end position="494"/>
    </location>
</feature>
<reference evidence="3 4" key="1">
    <citation type="submission" date="2021-06" db="EMBL/GenBank/DDBJ databases">
        <authorList>
            <person name="Palmer J.M."/>
        </authorList>
    </citation>
    <scope>NUCLEOTIDE SEQUENCE [LARGE SCALE GENOMIC DNA]</scope>
    <source>
        <strain evidence="3 4">AS_MEX2019</strain>
        <tissue evidence="3">Muscle</tissue>
    </source>
</reference>
<feature type="compositionally biased region" description="Polar residues" evidence="1">
    <location>
        <begin position="611"/>
        <end position="630"/>
    </location>
</feature>
<feature type="compositionally biased region" description="Basic and acidic residues" evidence="1">
    <location>
        <begin position="533"/>
        <end position="548"/>
    </location>
</feature>
<dbReference type="Proteomes" id="UP001469553">
    <property type="component" value="Unassembled WGS sequence"/>
</dbReference>
<feature type="compositionally biased region" description="Polar residues" evidence="1">
    <location>
        <begin position="498"/>
        <end position="532"/>
    </location>
</feature>
<dbReference type="SUPFAM" id="SSF63748">
    <property type="entry name" value="Tudor/PWWP/MBT"/>
    <property type="match status" value="2"/>
</dbReference>
<feature type="compositionally biased region" description="Polar residues" evidence="1">
    <location>
        <begin position="989"/>
        <end position="1015"/>
    </location>
</feature>
<feature type="compositionally biased region" description="Polar residues" evidence="1">
    <location>
        <begin position="713"/>
        <end position="722"/>
    </location>
</feature>
<dbReference type="CDD" id="cd20383">
    <property type="entry name" value="Tudor_53BP1"/>
    <property type="match status" value="1"/>
</dbReference>
<feature type="region of interest" description="Disordered" evidence="1">
    <location>
        <begin position="344"/>
        <end position="550"/>
    </location>
</feature>
<dbReference type="SMART" id="SM00333">
    <property type="entry name" value="TUDOR"/>
    <property type="match status" value="1"/>
</dbReference>
<proteinExistence type="predicted"/>
<feature type="compositionally biased region" description="Polar residues" evidence="1">
    <location>
        <begin position="433"/>
        <end position="451"/>
    </location>
</feature>
<dbReference type="Pfam" id="PF09038">
    <property type="entry name" value="53-BP1_Tudor"/>
    <property type="match status" value="1"/>
</dbReference>
<dbReference type="PANTHER" id="PTHR15321">
    <property type="entry name" value="TUMOR SUPPRESSOR P53-BINDING PROTEIN 1"/>
    <property type="match status" value="1"/>
</dbReference>
<feature type="compositionally biased region" description="Polar residues" evidence="1">
    <location>
        <begin position="185"/>
        <end position="211"/>
    </location>
</feature>
<sequence>MTSDSAHDPGTGAGGRWLEAEYTLDSGILKPIESPEADILIPKLTTAVHISCPRPDFMDPGGSELDSSLPQPENPCLIVEDSQPDSVGLEDDPESSYRALLARRLSSLQPAARSPVLELISSPPGSRCSQTDSQSESNSQAEPDIAAAADPRSPLQEESQVISICPPPSKNRCVPEDSEMDPGADSTTNCVPSDGGSSQFGFLELSQSQDLQADEGFGRHSEKQQGVSCKPLASRDNNAVRSEVSSSSSSESLGQSGRQLTVKVLLHSQNLQASEQPDHQDCEILSSQEDMFDAEKSGAAVDSTVAEPEQQAQPTSTPANTLRLLHLSGQGTLVQESLSQSSVDYVAPTPDNFTHTPLIVPSSPTEAENEHEEPMDTSLPPEEQAAEKDDPMETEAASRPHPSTSTPESSGSGPDRALSVPTQPEFSHDVFVPTQSQDGSKKSSSLPSETQSEPRDSAPFTAPLQLSVNTQSSNPLPVEEDSQATQIEELEEPPGVDTSDSVTSCHVQENKRNAVNSALQAAESSNQPSQTEQKPDLSQEPGMQKRAEAALNVQNVNVNEISNSNHSDVAANSCVQETPCTTTPCILPSQSVISQSSPVDVSSVSLRGETAKTQPVEHQQVAASDSPTDSNRMDDCEQPEAVEEEELVMEEENTGGASGMALVLSQSQLMSPEPMEEEIQDRSQDSIIVVTDSEKDAASQSKTSISEPIGTKRSVTANSHQRQTQEERADVALDGSPQSGSMRQEPESVKDKSLSDSSGEISFHFTLPKEGELIGPAVGSTPPLINQLKQTLRHSTPIEIAPFSEKPDISPDVATAAGDVASVEGGEDAAEREDGKLSLRMKLVTPVEEGSSERFSLQKPALSEEDESVTKVTTVSMAVTSPSVFTRVRQVHRQQGAEEDIHPGNNTAAIRGKLFASPQRSSQVSSLCCNSLPNSQSELSQQDVLSAPQNNLRGPHVPAEPSDKRQEPSEAPNLPLPNSVDVGHKEASQKTSENSTHSTPSNKSRQRTVSQQTSFDGPGLRSPAGRGEPESPSFRRTAVPTHRRHVRTIQEVRTTITRIITDVYYEDGREVDRRVTEESEEPVVDCQVLDSDISPCRTGSSSVTSGDLGDISSLSSKASSLHHSSGGTSSSTGPTRPDFIMPPNRGFKSISPRRGGGHPQRGHRGHRAGSVVTVGRGGSTFGSRAFVPLTPRGRARRGRPPSHSSLSRGVGVGPLQRLGAHAQTHSSSEDEPYTCMLPPRLPISPADPEHSARLTSLRSSPEEAFSAGSSFVGLRVVAKWSSNGYFYSGRITKNAGDGRFRLRFDDGYECEVAGKDILLCDPIPLETEVTALLEDEYFSIGVVKGHKTEGQELFYSVEKDGQRQWYNRTAVILSLEQGNKLREQHSLGPYEPTTPLTKASDISLDNLVEGKRRRRGTPGGANTPNRSSSSSPRTPGPSGKRKLMPSEETRVPSKRGRRGGGARAGQRVGICNTSGSGTDLPGRSCDVAETHGPLPQNTSLFMGFAFMLTASSEVDRMTNKLTSDDEDYVQTGPYNKPYTEAQLQAGGGFILPDFNEEQICYKLLRLLFYLLRSVLNAAEALHTLPPSRSKCSAL</sequence>
<keyword evidence="4" id="KW-1185">Reference proteome</keyword>
<name>A0ABV0XC57_9TELE</name>
<evidence type="ECO:0000256" key="1">
    <source>
        <dbReference type="SAM" id="MobiDB-lite"/>
    </source>
</evidence>
<dbReference type="InterPro" id="IPR047252">
    <property type="entry name" value="TP53BP1-like"/>
</dbReference>
<feature type="compositionally biased region" description="Low complexity" evidence="1">
    <location>
        <begin position="1105"/>
        <end position="1133"/>
    </location>
</feature>
<dbReference type="Gene3D" id="2.30.30.30">
    <property type="match status" value="1"/>
</dbReference>
<feature type="compositionally biased region" description="Low complexity" evidence="1">
    <location>
        <begin position="1422"/>
        <end position="1438"/>
    </location>
</feature>
<dbReference type="InterPro" id="IPR002999">
    <property type="entry name" value="Tudor"/>
</dbReference>
<feature type="region of interest" description="Disordered" evidence="1">
    <location>
        <begin position="289"/>
        <end position="321"/>
    </location>
</feature>
<feature type="compositionally biased region" description="Low complexity" evidence="1">
    <location>
        <begin position="240"/>
        <end position="257"/>
    </location>
</feature>
<feature type="domain" description="Tudor" evidence="2">
    <location>
        <begin position="1268"/>
        <end position="1325"/>
    </location>
</feature>
<evidence type="ECO:0000313" key="4">
    <source>
        <dbReference type="Proteomes" id="UP001469553"/>
    </source>
</evidence>
<dbReference type="InterPro" id="IPR015125">
    <property type="entry name" value="53-BP1_Tudor"/>
</dbReference>
<comment type="caution">
    <text evidence="3">The sequence shown here is derived from an EMBL/GenBank/DDBJ whole genome shotgun (WGS) entry which is preliminary data.</text>
</comment>
<feature type="region of interest" description="Disordered" evidence="1">
    <location>
        <begin position="948"/>
        <end position="1043"/>
    </location>
</feature>
<organism evidence="3 4">
    <name type="scientific">Ameca splendens</name>
    <dbReference type="NCBI Taxonomy" id="208324"/>
    <lineage>
        <taxon>Eukaryota</taxon>
        <taxon>Metazoa</taxon>
        <taxon>Chordata</taxon>
        <taxon>Craniata</taxon>
        <taxon>Vertebrata</taxon>
        <taxon>Euteleostomi</taxon>
        <taxon>Actinopterygii</taxon>
        <taxon>Neopterygii</taxon>
        <taxon>Teleostei</taxon>
        <taxon>Neoteleostei</taxon>
        <taxon>Acanthomorphata</taxon>
        <taxon>Ovalentaria</taxon>
        <taxon>Atherinomorphae</taxon>
        <taxon>Cyprinodontiformes</taxon>
        <taxon>Goodeidae</taxon>
        <taxon>Ameca</taxon>
    </lineage>
</organism>
<feature type="compositionally biased region" description="Acidic residues" evidence="1">
    <location>
        <begin position="636"/>
        <end position="653"/>
    </location>
</feature>
<protein>
    <recommendedName>
        <fullName evidence="2">Tudor domain-containing protein</fullName>
    </recommendedName>
</protein>
<feature type="region of interest" description="Disordered" evidence="1">
    <location>
        <begin position="849"/>
        <end position="868"/>
    </location>
</feature>
<feature type="region of interest" description="Disordered" evidence="1">
    <location>
        <begin position="112"/>
        <end position="257"/>
    </location>
</feature>
<dbReference type="SUPFAM" id="SSF52113">
    <property type="entry name" value="BRCT domain"/>
    <property type="match status" value="1"/>
</dbReference>
<feature type="compositionally biased region" description="Low complexity" evidence="1">
    <location>
        <begin position="590"/>
        <end position="606"/>
    </location>
</feature>
<dbReference type="EMBL" id="JAHRIP010000244">
    <property type="protein sequence ID" value="MEQ2279039.1"/>
    <property type="molecule type" value="Genomic_DNA"/>
</dbReference>
<dbReference type="Gene3D" id="2.30.30.140">
    <property type="match status" value="1"/>
</dbReference>
<feature type="region of interest" description="Disordered" evidence="1">
    <location>
        <begin position="52"/>
        <end position="94"/>
    </location>
</feature>
<feature type="compositionally biased region" description="Polar residues" evidence="1">
    <location>
        <begin position="123"/>
        <end position="141"/>
    </location>
</feature>
<dbReference type="Gene3D" id="3.40.50.10190">
    <property type="entry name" value="BRCT domain"/>
    <property type="match status" value="1"/>
</dbReference>
<feature type="compositionally biased region" description="Polar residues" evidence="1">
    <location>
        <begin position="310"/>
        <end position="320"/>
    </location>
</feature>
<gene>
    <name evidence="3" type="ORF">AMECASPLE_005362</name>
</gene>
<feature type="compositionally biased region" description="Basic and acidic residues" evidence="1">
    <location>
        <begin position="744"/>
        <end position="754"/>
    </location>
</feature>
<feature type="compositionally biased region" description="Low complexity" evidence="1">
    <location>
        <begin position="399"/>
        <end position="414"/>
    </location>
</feature>
<feature type="region of interest" description="Disordered" evidence="1">
    <location>
        <begin position="590"/>
        <end position="758"/>
    </location>
</feature>